<reference evidence="3 4" key="1">
    <citation type="submission" date="2018-08" db="EMBL/GenBank/DDBJ databases">
        <title>Altererythrobacter sp.Ery1 and Ery12, the genome sequencing of novel strains in genus Alterythrobacter.</title>
        <authorList>
            <person name="Cheng H."/>
            <person name="Wu Y.-H."/>
            <person name="Fang C."/>
            <person name="Xu X.-W."/>
        </authorList>
    </citation>
    <scope>NUCLEOTIDE SEQUENCE [LARGE SCALE GENOMIC DNA]</scope>
    <source>
        <strain evidence="3 4">Ery1</strain>
    </source>
</reference>
<feature type="transmembrane region" description="Helical" evidence="1">
    <location>
        <begin position="194"/>
        <end position="223"/>
    </location>
</feature>
<dbReference type="Proteomes" id="UP000285092">
    <property type="component" value="Unassembled WGS sequence"/>
</dbReference>
<keyword evidence="1" id="KW-0472">Membrane</keyword>
<accession>A0A418NG16</accession>
<dbReference type="InterPro" id="IPR057169">
    <property type="entry name" value="DUF7847"/>
</dbReference>
<keyword evidence="1" id="KW-0812">Transmembrane</keyword>
<dbReference type="OrthoDB" id="7391073at2"/>
<proteinExistence type="predicted"/>
<dbReference type="AlphaFoldDB" id="A0A418NG16"/>
<evidence type="ECO:0000313" key="3">
    <source>
        <dbReference type="EMBL" id="RIV76883.1"/>
    </source>
</evidence>
<feature type="transmembrane region" description="Helical" evidence="1">
    <location>
        <begin position="70"/>
        <end position="90"/>
    </location>
</feature>
<comment type="caution">
    <text evidence="3">The sequence shown here is derived from an EMBL/GenBank/DDBJ whole genome shotgun (WGS) entry which is preliminary data.</text>
</comment>
<name>A0A418NG16_9SPHN</name>
<feature type="transmembrane region" description="Helical" evidence="1">
    <location>
        <begin position="111"/>
        <end position="134"/>
    </location>
</feature>
<dbReference type="EMBL" id="QXFK01000018">
    <property type="protein sequence ID" value="RIV76883.1"/>
    <property type="molecule type" value="Genomic_DNA"/>
</dbReference>
<feature type="transmembrane region" description="Helical" evidence="1">
    <location>
        <begin position="229"/>
        <end position="255"/>
    </location>
</feature>
<dbReference type="Pfam" id="PF25231">
    <property type="entry name" value="DUF7847"/>
    <property type="match status" value="1"/>
</dbReference>
<dbReference type="RefSeq" id="WP_119513941.1">
    <property type="nucleotide sequence ID" value="NZ_QXFK01000018.1"/>
</dbReference>
<keyword evidence="4" id="KW-1185">Reference proteome</keyword>
<evidence type="ECO:0000313" key="4">
    <source>
        <dbReference type="Proteomes" id="UP000285092"/>
    </source>
</evidence>
<evidence type="ECO:0000256" key="1">
    <source>
        <dbReference type="SAM" id="Phobius"/>
    </source>
</evidence>
<feature type="transmembrane region" description="Helical" evidence="1">
    <location>
        <begin position="140"/>
        <end position="158"/>
    </location>
</feature>
<protein>
    <recommendedName>
        <fullName evidence="2">DUF7847 domain-containing protein</fullName>
    </recommendedName>
</protein>
<organism evidence="3 4">
    <name type="scientific">Pelagerythrobacter aerophilus</name>
    <dbReference type="NCBI Taxonomy" id="2306995"/>
    <lineage>
        <taxon>Bacteria</taxon>
        <taxon>Pseudomonadati</taxon>
        <taxon>Pseudomonadota</taxon>
        <taxon>Alphaproteobacteria</taxon>
        <taxon>Sphingomonadales</taxon>
        <taxon>Erythrobacteraceae</taxon>
        <taxon>Pelagerythrobacter</taxon>
    </lineage>
</organism>
<feature type="domain" description="DUF7847" evidence="2">
    <location>
        <begin position="98"/>
        <end position="258"/>
    </location>
</feature>
<gene>
    <name evidence="3" type="ORF">D2V04_12145</name>
</gene>
<evidence type="ECO:0000259" key="2">
    <source>
        <dbReference type="Pfam" id="PF25231"/>
    </source>
</evidence>
<keyword evidence="1" id="KW-1133">Transmembrane helix</keyword>
<sequence>MKFDMGRAWNEATAMVGANKELLAVIAGIFIFLPNLALALLVPEMMIGPAEVNPEDPMAAFQAFYADNGIWFLLLGIIQSVGTLSLLALLHDRRPTVGEAIRTGLVTLIPYIAAQILLVLGLSIVLGVPVGVAAALGGPAAGVLVGLLAFVVFAYVMVKFSLVSPEMVIGANLNPITALRNSWRLTKGNSLRLFGFYLLLGIGVIVVGIVISMISGLFVAMLGQNTAGLLVGGALSGLIAAIWSVLIVCVLAAVYKQLAGPSAETVSEAFE</sequence>